<feature type="compositionally biased region" description="Basic residues" evidence="1">
    <location>
        <begin position="91"/>
        <end position="106"/>
    </location>
</feature>
<dbReference type="AlphaFoldDB" id="A0A6J4MT67"/>
<protein>
    <submittedName>
        <fullName evidence="2">Methionyl-tRNA synthetase</fullName>
        <ecNumber evidence="2">6.1.1.10</ecNumber>
    </submittedName>
</protein>
<dbReference type="EMBL" id="CADCTV010000862">
    <property type="protein sequence ID" value="CAA9366322.1"/>
    <property type="molecule type" value="Genomic_DNA"/>
</dbReference>
<feature type="compositionally biased region" description="Basic residues" evidence="1">
    <location>
        <begin position="261"/>
        <end position="272"/>
    </location>
</feature>
<feature type="non-terminal residue" evidence="2">
    <location>
        <position position="337"/>
    </location>
</feature>
<keyword evidence="2" id="KW-0030">Aminoacyl-tRNA synthetase</keyword>
<keyword evidence="2" id="KW-0436">Ligase</keyword>
<feature type="compositionally biased region" description="Low complexity" evidence="1">
    <location>
        <begin position="74"/>
        <end position="90"/>
    </location>
</feature>
<feature type="region of interest" description="Disordered" evidence="1">
    <location>
        <begin position="1"/>
        <end position="114"/>
    </location>
</feature>
<dbReference type="GO" id="GO:0004825">
    <property type="term" value="F:methionine-tRNA ligase activity"/>
    <property type="evidence" value="ECO:0007669"/>
    <property type="project" value="UniProtKB-EC"/>
</dbReference>
<accession>A0A6J4MT67</accession>
<feature type="non-terminal residue" evidence="2">
    <location>
        <position position="1"/>
    </location>
</feature>
<feature type="compositionally biased region" description="Basic residues" evidence="1">
    <location>
        <begin position="21"/>
        <end position="43"/>
    </location>
</feature>
<feature type="region of interest" description="Disordered" evidence="1">
    <location>
        <begin position="256"/>
        <end position="337"/>
    </location>
</feature>
<feature type="compositionally biased region" description="Basic residues" evidence="1">
    <location>
        <begin position="1"/>
        <end position="12"/>
    </location>
</feature>
<feature type="compositionally biased region" description="Gly residues" evidence="1">
    <location>
        <begin position="64"/>
        <end position="73"/>
    </location>
</feature>
<sequence length="337" mass="35988">EPVLHHHRHRLREWRPPPGARVRKDRRRRHRPVPPADRRRRPLLHGDGRARAEGGADGRRPGRGAPGAGGRAGGPLPRAVDPAGHQQHALGAHHRRAPPARGKGVHRPGAGAQPRRLLRKDVRGVVLRRVRAVQARERDRRRPLRAPSHARAAVDGRAQLVLPAQPLPGLPSRALRRQPRLHPSRVAPQRAAGAAGVGAGRHFHHPRAPFVGHPLPQGHVGRGDAGDVGVVRRASQLPDGHRLSGRRVVAGVVAGAASRRGQGHHAASRHHLARDAAVGRASPSRAGVGARLRDAGRRALQQVGGGGSGAGRGHRPLRPGRLPLLPPARSAVGRGRQ</sequence>
<dbReference type="EC" id="6.1.1.10" evidence="2"/>
<evidence type="ECO:0000256" key="1">
    <source>
        <dbReference type="SAM" id="MobiDB-lite"/>
    </source>
</evidence>
<name>A0A6J4MT67_9BACT</name>
<feature type="compositionally biased region" description="Low complexity" evidence="1">
    <location>
        <begin position="319"/>
        <end position="329"/>
    </location>
</feature>
<reference evidence="2" key="1">
    <citation type="submission" date="2020-02" db="EMBL/GenBank/DDBJ databases">
        <authorList>
            <person name="Meier V. D."/>
        </authorList>
    </citation>
    <scope>NUCLEOTIDE SEQUENCE</scope>
    <source>
        <strain evidence="2">AVDCRST_MAG89</strain>
    </source>
</reference>
<organism evidence="2">
    <name type="scientific">uncultured Gemmatimonadota bacterium</name>
    <dbReference type="NCBI Taxonomy" id="203437"/>
    <lineage>
        <taxon>Bacteria</taxon>
        <taxon>Pseudomonadati</taxon>
        <taxon>Gemmatimonadota</taxon>
        <taxon>environmental samples</taxon>
    </lineage>
</organism>
<evidence type="ECO:0000313" key="2">
    <source>
        <dbReference type="EMBL" id="CAA9366322.1"/>
    </source>
</evidence>
<feature type="compositionally biased region" description="Basic and acidic residues" evidence="1">
    <location>
        <begin position="44"/>
        <end position="60"/>
    </location>
</feature>
<gene>
    <name evidence="2" type="ORF">AVDCRST_MAG89-4122</name>
</gene>
<proteinExistence type="predicted"/>